<feature type="domain" description="AMP-dependent synthetase/ligase" evidence="9">
    <location>
        <begin position="690"/>
        <end position="757"/>
    </location>
</feature>
<reference evidence="11 12" key="1">
    <citation type="submission" date="2024-03" db="EMBL/GenBank/DDBJ databases">
        <title>Adaptation during the transition from Ophiocordyceps entomopathogen to insect associate is accompanied by gene loss and intensified selection.</title>
        <authorList>
            <person name="Ward C.M."/>
            <person name="Onetto C.A."/>
            <person name="Borneman A.R."/>
        </authorList>
    </citation>
    <scope>NUCLEOTIDE SEQUENCE [LARGE SCALE GENOMIC DNA]</scope>
    <source>
        <strain evidence="11">AWRI1</strain>
        <tissue evidence="11">Single Adult Female</tissue>
    </source>
</reference>
<keyword evidence="8" id="KW-1133">Transmembrane helix</keyword>
<dbReference type="AlphaFoldDB" id="A0AAN9TSP6"/>
<evidence type="ECO:0000256" key="1">
    <source>
        <dbReference type="ARBA" id="ARBA00006432"/>
    </source>
</evidence>
<dbReference type="EC" id="6.2.1.2" evidence="4"/>
<dbReference type="InterPro" id="IPR042099">
    <property type="entry name" value="ANL_N_sf"/>
</dbReference>
<dbReference type="Gene3D" id="3.30.300.30">
    <property type="match status" value="2"/>
</dbReference>
<keyword evidence="8" id="KW-0472">Membrane</keyword>
<dbReference type="FunFam" id="3.40.50.12780:FF:000003">
    <property type="entry name" value="Long-chain-fatty-acid--CoA ligase FadD"/>
    <property type="match status" value="1"/>
</dbReference>
<dbReference type="Gene3D" id="3.40.50.980">
    <property type="match status" value="1"/>
</dbReference>
<dbReference type="PANTHER" id="PTHR43201">
    <property type="entry name" value="ACYL-COA SYNTHETASE"/>
    <property type="match status" value="1"/>
</dbReference>
<dbReference type="EMBL" id="JBBCAQ010000033">
    <property type="protein sequence ID" value="KAK7582299.1"/>
    <property type="molecule type" value="Genomic_DNA"/>
</dbReference>
<feature type="transmembrane region" description="Helical" evidence="8">
    <location>
        <begin position="230"/>
        <end position="251"/>
    </location>
</feature>
<evidence type="ECO:0000256" key="4">
    <source>
        <dbReference type="ARBA" id="ARBA00039009"/>
    </source>
</evidence>
<dbReference type="Pfam" id="PF00501">
    <property type="entry name" value="AMP-binding"/>
    <property type="match status" value="3"/>
</dbReference>
<dbReference type="Proteomes" id="UP001367676">
    <property type="component" value="Unassembled WGS sequence"/>
</dbReference>
<organism evidence="11 12">
    <name type="scientific">Parthenolecanium corni</name>
    <dbReference type="NCBI Taxonomy" id="536013"/>
    <lineage>
        <taxon>Eukaryota</taxon>
        <taxon>Metazoa</taxon>
        <taxon>Ecdysozoa</taxon>
        <taxon>Arthropoda</taxon>
        <taxon>Hexapoda</taxon>
        <taxon>Insecta</taxon>
        <taxon>Pterygota</taxon>
        <taxon>Neoptera</taxon>
        <taxon>Paraneoptera</taxon>
        <taxon>Hemiptera</taxon>
        <taxon>Sternorrhyncha</taxon>
        <taxon>Coccoidea</taxon>
        <taxon>Coccidae</taxon>
        <taxon>Parthenolecanium</taxon>
    </lineage>
</organism>
<evidence type="ECO:0000259" key="10">
    <source>
        <dbReference type="Pfam" id="PF13193"/>
    </source>
</evidence>
<feature type="domain" description="AMP-binding enzyme C-terminal" evidence="10">
    <location>
        <begin position="808"/>
        <end position="883"/>
    </location>
</feature>
<protein>
    <recommendedName>
        <fullName evidence="5">Medium-chain acyl-CoA ligase ACSF2, mitochondrial</fullName>
        <ecNumber evidence="4">6.2.1.2</ecNumber>
    </recommendedName>
</protein>
<dbReference type="InterPro" id="IPR000873">
    <property type="entry name" value="AMP-dep_synth/lig_dom"/>
</dbReference>
<comment type="caution">
    <text evidence="11">The sequence shown here is derived from an EMBL/GenBank/DDBJ whole genome shotgun (WGS) entry which is preliminary data.</text>
</comment>
<dbReference type="InterPro" id="IPR045851">
    <property type="entry name" value="AMP-bd_C_sf"/>
</dbReference>
<keyword evidence="2" id="KW-0436">Ligase</keyword>
<dbReference type="PANTHER" id="PTHR43201:SF5">
    <property type="entry name" value="MEDIUM-CHAIN ACYL-COA LIGASE ACSF2, MITOCHONDRIAL"/>
    <property type="match status" value="1"/>
</dbReference>
<evidence type="ECO:0000256" key="7">
    <source>
        <dbReference type="ARBA" id="ARBA00048277"/>
    </source>
</evidence>
<dbReference type="Gene3D" id="3.40.50.12780">
    <property type="entry name" value="N-terminal domain of ligase-like"/>
    <property type="match status" value="2"/>
</dbReference>
<keyword evidence="12" id="KW-1185">Reference proteome</keyword>
<dbReference type="PROSITE" id="PS00455">
    <property type="entry name" value="AMP_BINDING"/>
    <property type="match status" value="1"/>
</dbReference>
<feature type="domain" description="AMP-dependent synthetase/ligase" evidence="9">
    <location>
        <begin position="540"/>
        <end position="624"/>
    </location>
</feature>
<evidence type="ECO:0000256" key="5">
    <source>
        <dbReference type="ARBA" id="ARBA00039638"/>
    </source>
</evidence>
<evidence type="ECO:0000256" key="8">
    <source>
        <dbReference type="SAM" id="Phobius"/>
    </source>
</evidence>
<dbReference type="InterPro" id="IPR020845">
    <property type="entry name" value="AMP-binding_CS"/>
</dbReference>
<feature type="domain" description="AMP-binding enzyme C-terminal" evidence="10">
    <location>
        <begin position="450"/>
        <end position="525"/>
    </location>
</feature>
<comment type="similarity">
    <text evidence="1">Belongs to the ATP-dependent AMP-binding enzyme family.</text>
</comment>
<sequence>MENSASEFAERIAVSMYGGEKLTYDQVDKKTDALAAAFLALGLQKGNHIAIWGFNSVEWYLSFVAAMKAGIVAVNVNPLFQPPELELCLQLSDAKAIIMHEIGDEHVLYDVLAKVIPEIVEFDHSKRIQTKKLPMLNTVITTSHQSRKGTYNWNNLFEMADENHYKLLLQIKIKVDTFDVCDIQFTSGTTSAPKAVLLTHHNLVNNGYWIGKNLQLNEKQCKLCALPPFFHAYGLAVGIIASIWFGATTILPYSKYSPSKSVSCIIEDKCNLIYGTPTMFIDILSNLNNRAQRDPQIYQKFVCVQRMFTGGATCLPDVILNMKKHFPWLKVTSGYGMTELSPVTFMSMPNEPPDLAVKTIGRLLDHMETKVVNQDSEIVPLGTPGELCFKGYMVMKGYYKNPEKTREAVDNDGWFHTGDRSVLLGNGYAQIVGRIKDTIIRGGENIEPKEIEEVIMKHTDVIDVQVYGVRDDRLGEVVAASIMKEENSKLDEEDIRKFCSGVISSYKIPQYIVFCEEYPKTASGKIQKFKLRYDLEKKLAALLSFGLKSGDHVAIWGFNSVEWYLSFLAIAQAGLVAVNLNPLYEATELKSCLLKSKVKALIMDENLNNRDFYSILKKAVPEIEDYDYQSQIMSEEIPSLQSVVIISQHECRGTFKWIDLLTMPTAEQKIAIRELQSKINVFDACNLQFTSSGYGMTEILSPFMSLPDDHEDIILSTVGRIMDHQEVKVINEAGDTVPIGVSGELCCRGYSLMKGYYDELEKTQLAFLPGGWFRTGDRFVFLENGYAQIIGRIKDTIIRGGENIEPKEIEQVLMTHPEIVNAQVYGVPCKRLGEMVAACIVKENKSNLCEEDVQNHCQQKIAHYKIPQCIIFLNELPKTASGKIQKYKLRQITEEIMRK</sequence>
<keyword evidence="8" id="KW-0812">Transmembrane</keyword>
<proteinExistence type="inferred from homology"/>
<evidence type="ECO:0000256" key="6">
    <source>
        <dbReference type="ARBA" id="ARBA00047319"/>
    </source>
</evidence>
<dbReference type="GO" id="GO:0006631">
    <property type="term" value="P:fatty acid metabolic process"/>
    <property type="evidence" value="ECO:0007669"/>
    <property type="project" value="TreeGrafter"/>
</dbReference>
<evidence type="ECO:0000256" key="3">
    <source>
        <dbReference type="ARBA" id="ARBA00037247"/>
    </source>
</evidence>
<dbReference type="FunFam" id="3.30.300.30:FF:000008">
    <property type="entry name" value="2,3-dihydroxybenzoate-AMP ligase"/>
    <property type="match status" value="2"/>
</dbReference>
<evidence type="ECO:0000256" key="2">
    <source>
        <dbReference type="ARBA" id="ARBA00022598"/>
    </source>
</evidence>
<evidence type="ECO:0000313" key="11">
    <source>
        <dbReference type="EMBL" id="KAK7582299.1"/>
    </source>
</evidence>
<feature type="domain" description="AMP-dependent synthetase/ligase" evidence="9">
    <location>
        <begin position="2"/>
        <end position="399"/>
    </location>
</feature>
<dbReference type="SUPFAM" id="SSF56801">
    <property type="entry name" value="Acetyl-CoA synthetase-like"/>
    <property type="match status" value="3"/>
</dbReference>
<comment type="function">
    <text evidence="3">Acyl-CoA synthases catalyze the initial reaction in fatty acid metabolism, by forming a thioester with CoA. Has some preference toward medium-chain substrates. Plays a role in adipocyte differentiation.</text>
</comment>
<dbReference type="InterPro" id="IPR025110">
    <property type="entry name" value="AMP-bd_C"/>
</dbReference>
<dbReference type="GO" id="GO:0031956">
    <property type="term" value="F:medium-chain fatty acid-CoA ligase activity"/>
    <property type="evidence" value="ECO:0007669"/>
    <property type="project" value="UniProtKB-EC"/>
</dbReference>
<name>A0AAN9TSP6_9HEMI</name>
<gene>
    <name evidence="11" type="ORF">V9T40_013744</name>
</gene>
<comment type="catalytic activity">
    <reaction evidence="7">
        <text>a medium-chain fatty acid + ATP + CoA = a medium-chain fatty acyl-CoA + AMP + diphosphate</text>
        <dbReference type="Rhea" id="RHEA:48340"/>
        <dbReference type="ChEBI" id="CHEBI:30616"/>
        <dbReference type="ChEBI" id="CHEBI:33019"/>
        <dbReference type="ChEBI" id="CHEBI:57287"/>
        <dbReference type="ChEBI" id="CHEBI:59558"/>
        <dbReference type="ChEBI" id="CHEBI:90546"/>
        <dbReference type="ChEBI" id="CHEBI:456215"/>
        <dbReference type="EC" id="6.2.1.2"/>
    </reaction>
</comment>
<evidence type="ECO:0000259" key="9">
    <source>
        <dbReference type="Pfam" id="PF00501"/>
    </source>
</evidence>
<dbReference type="Pfam" id="PF13193">
    <property type="entry name" value="AMP-binding_C"/>
    <property type="match status" value="2"/>
</dbReference>
<accession>A0AAN9TSP6</accession>
<comment type="catalytic activity">
    <reaction evidence="6">
        <text>octanoate + ATP + CoA = octanoyl-CoA + AMP + diphosphate</text>
        <dbReference type="Rhea" id="RHEA:33631"/>
        <dbReference type="ChEBI" id="CHEBI:25646"/>
        <dbReference type="ChEBI" id="CHEBI:30616"/>
        <dbReference type="ChEBI" id="CHEBI:33019"/>
        <dbReference type="ChEBI" id="CHEBI:57287"/>
        <dbReference type="ChEBI" id="CHEBI:57386"/>
        <dbReference type="ChEBI" id="CHEBI:456215"/>
    </reaction>
</comment>
<evidence type="ECO:0000313" key="12">
    <source>
        <dbReference type="Proteomes" id="UP001367676"/>
    </source>
</evidence>